<dbReference type="PANTHER" id="PTHR43133">
    <property type="entry name" value="RNA POLYMERASE ECF-TYPE SIGMA FACTO"/>
    <property type="match status" value="1"/>
</dbReference>
<feature type="region of interest" description="Disordered" evidence="5">
    <location>
        <begin position="24"/>
        <end position="53"/>
    </location>
</feature>
<dbReference type="Pfam" id="PF08281">
    <property type="entry name" value="Sigma70_r4_2"/>
    <property type="match status" value="1"/>
</dbReference>
<evidence type="ECO:0000313" key="9">
    <source>
        <dbReference type="Proteomes" id="UP000317835"/>
    </source>
</evidence>
<dbReference type="GO" id="GO:0006352">
    <property type="term" value="P:DNA-templated transcription initiation"/>
    <property type="evidence" value="ECO:0007669"/>
    <property type="project" value="InterPro"/>
</dbReference>
<protein>
    <submittedName>
        <fullName evidence="8">ECF RNA polymerase sigma factor SigE</fullName>
    </submittedName>
</protein>
<dbReference type="InterPro" id="IPR036388">
    <property type="entry name" value="WH-like_DNA-bd_sf"/>
</dbReference>
<reference evidence="8 9" key="1">
    <citation type="submission" date="2019-02" db="EMBL/GenBank/DDBJ databases">
        <title>Deep-cultivation of Planctomycetes and their phenomic and genomic characterization uncovers novel biology.</title>
        <authorList>
            <person name="Wiegand S."/>
            <person name="Jogler M."/>
            <person name="Boedeker C."/>
            <person name="Pinto D."/>
            <person name="Vollmers J."/>
            <person name="Rivas-Marin E."/>
            <person name="Kohn T."/>
            <person name="Peeters S.H."/>
            <person name="Heuer A."/>
            <person name="Rast P."/>
            <person name="Oberbeckmann S."/>
            <person name="Bunk B."/>
            <person name="Jeske O."/>
            <person name="Meyerdierks A."/>
            <person name="Storesund J.E."/>
            <person name="Kallscheuer N."/>
            <person name="Luecker S."/>
            <person name="Lage O.M."/>
            <person name="Pohl T."/>
            <person name="Merkel B.J."/>
            <person name="Hornburger P."/>
            <person name="Mueller R.-W."/>
            <person name="Bruemmer F."/>
            <person name="Labrenz M."/>
            <person name="Spormann A.M."/>
            <person name="Op den Camp H."/>
            <person name="Overmann J."/>
            <person name="Amann R."/>
            <person name="Jetten M.S.M."/>
            <person name="Mascher T."/>
            <person name="Medema M.H."/>
            <person name="Devos D.P."/>
            <person name="Kaster A.-K."/>
            <person name="Ovreas L."/>
            <person name="Rohde M."/>
            <person name="Galperin M.Y."/>
            <person name="Jogler C."/>
        </authorList>
    </citation>
    <scope>NUCLEOTIDE SEQUENCE [LARGE SCALE GENOMIC DNA]</scope>
    <source>
        <strain evidence="8 9">ElP</strain>
    </source>
</reference>
<comment type="similarity">
    <text evidence="1">Belongs to the sigma-70 factor family. ECF subfamily.</text>
</comment>
<feature type="domain" description="RNA polymerase sigma-70 region 2" evidence="6">
    <location>
        <begin position="69"/>
        <end position="130"/>
    </location>
</feature>
<dbReference type="EMBL" id="CP036426">
    <property type="protein sequence ID" value="QDV35241.1"/>
    <property type="molecule type" value="Genomic_DNA"/>
</dbReference>
<organism evidence="8 9">
    <name type="scientific">Tautonia plasticadhaerens</name>
    <dbReference type="NCBI Taxonomy" id="2527974"/>
    <lineage>
        <taxon>Bacteria</taxon>
        <taxon>Pseudomonadati</taxon>
        <taxon>Planctomycetota</taxon>
        <taxon>Planctomycetia</taxon>
        <taxon>Isosphaerales</taxon>
        <taxon>Isosphaeraceae</taxon>
        <taxon>Tautonia</taxon>
    </lineage>
</organism>
<dbReference type="AlphaFoldDB" id="A0A518H326"/>
<dbReference type="Proteomes" id="UP000317835">
    <property type="component" value="Chromosome"/>
</dbReference>
<dbReference type="Gene3D" id="1.10.1740.10">
    <property type="match status" value="1"/>
</dbReference>
<dbReference type="InterPro" id="IPR007627">
    <property type="entry name" value="RNA_pol_sigma70_r2"/>
</dbReference>
<accession>A0A518H326</accession>
<evidence type="ECO:0000313" key="8">
    <source>
        <dbReference type="EMBL" id="QDV35241.1"/>
    </source>
</evidence>
<dbReference type="SUPFAM" id="SSF88946">
    <property type="entry name" value="Sigma2 domain of RNA polymerase sigma factors"/>
    <property type="match status" value="1"/>
</dbReference>
<dbReference type="PANTHER" id="PTHR43133:SF51">
    <property type="entry name" value="RNA POLYMERASE SIGMA FACTOR"/>
    <property type="match status" value="1"/>
</dbReference>
<evidence type="ECO:0000256" key="1">
    <source>
        <dbReference type="ARBA" id="ARBA00010641"/>
    </source>
</evidence>
<dbReference type="GO" id="GO:0003677">
    <property type="term" value="F:DNA binding"/>
    <property type="evidence" value="ECO:0007669"/>
    <property type="project" value="InterPro"/>
</dbReference>
<evidence type="ECO:0000259" key="7">
    <source>
        <dbReference type="Pfam" id="PF08281"/>
    </source>
</evidence>
<dbReference type="InterPro" id="IPR013325">
    <property type="entry name" value="RNA_pol_sigma_r2"/>
</dbReference>
<feature type="domain" description="RNA polymerase sigma factor 70 region 4 type 2" evidence="7">
    <location>
        <begin position="164"/>
        <end position="214"/>
    </location>
</feature>
<proteinExistence type="inferred from homology"/>
<keyword evidence="2" id="KW-0805">Transcription regulation</keyword>
<evidence type="ECO:0000256" key="5">
    <source>
        <dbReference type="SAM" id="MobiDB-lite"/>
    </source>
</evidence>
<dbReference type="OrthoDB" id="260984at2"/>
<evidence type="ECO:0000256" key="3">
    <source>
        <dbReference type="ARBA" id="ARBA00023082"/>
    </source>
</evidence>
<dbReference type="InterPro" id="IPR014284">
    <property type="entry name" value="RNA_pol_sigma-70_dom"/>
</dbReference>
<keyword evidence="3" id="KW-0731">Sigma factor</keyword>
<feature type="compositionally biased region" description="Basic and acidic residues" evidence="5">
    <location>
        <begin position="24"/>
        <end position="39"/>
    </location>
</feature>
<evidence type="ECO:0000259" key="6">
    <source>
        <dbReference type="Pfam" id="PF04542"/>
    </source>
</evidence>
<sequence>MGLSPAHYLVWADGAEGAEEGRVMAKGLRAAESRPKDSGSGDGGNSDGDLVGRFLDRDGEEAEAAFSTLVGRHGPMVWRVCRAALGNDHEAQDAFQATFLVLVEHAGSIRRRESVASWLHGVARRVAATTRSATARRRAHERLAAEQAPRSADPPSGDDVGPVLHEELARLPQPARDVLILCDLEGLTEGQAARRLCLPIGTVRSRLARGRARLRKRLIRRGLAPALVLAWAASERAARAEVPADRIEELARAASHHAGRSFAGAASEAVLDLTRKTLGAMLMRKFNAFTVVAIGIGLISVAAPFARTAEEPADLKAIRGTWAVASVESQGGESPDADQVKKGRWIFDAKKLSVETAGEARKSSFTLDPDASPKAIDLVPLGGPENEKGKTFLGIYKIEGDSLTICMAAPGAVRPDRFATEQGTGTFLIALRRDQP</sequence>
<evidence type="ECO:0000256" key="4">
    <source>
        <dbReference type="ARBA" id="ARBA00023163"/>
    </source>
</evidence>
<dbReference type="NCBIfam" id="TIGR02937">
    <property type="entry name" value="sigma70-ECF"/>
    <property type="match status" value="1"/>
</dbReference>
<dbReference type="InterPro" id="IPR039425">
    <property type="entry name" value="RNA_pol_sigma-70-like"/>
</dbReference>
<dbReference type="GO" id="GO:0016987">
    <property type="term" value="F:sigma factor activity"/>
    <property type="evidence" value="ECO:0007669"/>
    <property type="project" value="UniProtKB-KW"/>
</dbReference>
<dbReference type="InterPro" id="IPR013324">
    <property type="entry name" value="RNA_pol_sigma_r3/r4-like"/>
</dbReference>
<dbReference type="Gene3D" id="1.10.10.10">
    <property type="entry name" value="Winged helix-like DNA-binding domain superfamily/Winged helix DNA-binding domain"/>
    <property type="match status" value="1"/>
</dbReference>
<keyword evidence="4" id="KW-0804">Transcription</keyword>
<name>A0A518H326_9BACT</name>
<dbReference type="InterPro" id="IPR013249">
    <property type="entry name" value="RNA_pol_sigma70_r4_t2"/>
</dbReference>
<feature type="region of interest" description="Disordered" evidence="5">
    <location>
        <begin position="130"/>
        <end position="160"/>
    </location>
</feature>
<dbReference type="RefSeq" id="WP_145270707.1">
    <property type="nucleotide sequence ID" value="NZ_CP036426.1"/>
</dbReference>
<gene>
    <name evidence="8" type="primary">sigE_8</name>
    <name evidence="8" type="ORF">ElP_31440</name>
</gene>
<dbReference type="NCBIfam" id="TIGR03067">
    <property type="entry name" value="Planc_TIGR03067"/>
    <property type="match status" value="1"/>
</dbReference>
<evidence type="ECO:0000256" key="2">
    <source>
        <dbReference type="ARBA" id="ARBA00023015"/>
    </source>
</evidence>
<keyword evidence="9" id="KW-1185">Reference proteome</keyword>
<dbReference type="InterPro" id="IPR017504">
    <property type="entry name" value="CHP03067_Planctomycetes"/>
</dbReference>
<dbReference type="Pfam" id="PF04542">
    <property type="entry name" value="Sigma70_r2"/>
    <property type="match status" value="1"/>
</dbReference>
<dbReference type="SUPFAM" id="SSF88659">
    <property type="entry name" value="Sigma3 and sigma4 domains of RNA polymerase sigma factors"/>
    <property type="match status" value="1"/>
</dbReference>
<dbReference type="KEGG" id="tpla:ElP_31440"/>